<dbReference type="SMART" id="SM00355">
    <property type="entry name" value="ZnF_C2H2"/>
    <property type="match status" value="3"/>
</dbReference>
<dbReference type="GO" id="GO:0000785">
    <property type="term" value="C:chromatin"/>
    <property type="evidence" value="ECO:0007669"/>
    <property type="project" value="TreeGrafter"/>
</dbReference>
<proteinExistence type="predicted"/>
<name>A0A9W7GIQ6_9STRA</name>
<dbReference type="PROSITE" id="PS50157">
    <property type="entry name" value="ZINC_FINGER_C2H2_2"/>
    <property type="match status" value="3"/>
</dbReference>
<keyword evidence="3" id="KW-0677">Repeat</keyword>
<dbReference type="GO" id="GO:0005667">
    <property type="term" value="C:transcription regulator complex"/>
    <property type="evidence" value="ECO:0007669"/>
    <property type="project" value="TreeGrafter"/>
</dbReference>
<dbReference type="Gene3D" id="3.30.160.60">
    <property type="entry name" value="Classic Zinc Finger"/>
    <property type="match status" value="3"/>
</dbReference>
<dbReference type="SUPFAM" id="SSF57667">
    <property type="entry name" value="beta-beta-alpha zinc fingers"/>
    <property type="match status" value="2"/>
</dbReference>
<evidence type="ECO:0000256" key="5">
    <source>
        <dbReference type="ARBA" id="ARBA00022833"/>
    </source>
</evidence>
<dbReference type="PROSITE" id="PS00028">
    <property type="entry name" value="ZINC_FINGER_C2H2_1"/>
    <property type="match status" value="3"/>
</dbReference>
<dbReference type="Proteomes" id="UP001165065">
    <property type="component" value="Unassembled WGS sequence"/>
</dbReference>
<feature type="region of interest" description="Disordered" evidence="8">
    <location>
        <begin position="1"/>
        <end position="65"/>
    </location>
</feature>
<organism evidence="10 11">
    <name type="scientific">Triparma columacea</name>
    <dbReference type="NCBI Taxonomy" id="722753"/>
    <lineage>
        <taxon>Eukaryota</taxon>
        <taxon>Sar</taxon>
        <taxon>Stramenopiles</taxon>
        <taxon>Ochrophyta</taxon>
        <taxon>Bolidophyceae</taxon>
        <taxon>Parmales</taxon>
        <taxon>Triparmaceae</taxon>
        <taxon>Triparma</taxon>
    </lineage>
</organism>
<dbReference type="PANTHER" id="PTHR14003:SF23">
    <property type="entry name" value="ZINC FINGER PROTEIN 143"/>
    <property type="match status" value="1"/>
</dbReference>
<dbReference type="PANTHER" id="PTHR14003">
    <property type="entry name" value="TRANSCRIPTIONAL REPRESSOR PROTEIN YY"/>
    <property type="match status" value="1"/>
</dbReference>
<dbReference type="GO" id="GO:0000981">
    <property type="term" value="F:DNA-binding transcription factor activity, RNA polymerase II-specific"/>
    <property type="evidence" value="ECO:0007669"/>
    <property type="project" value="TreeGrafter"/>
</dbReference>
<protein>
    <recommendedName>
        <fullName evidence="9">C2H2-type domain-containing protein</fullName>
    </recommendedName>
</protein>
<dbReference type="FunFam" id="3.30.160.60:FF:000145">
    <property type="entry name" value="Zinc finger protein 574"/>
    <property type="match status" value="1"/>
</dbReference>
<evidence type="ECO:0000256" key="1">
    <source>
        <dbReference type="ARBA" id="ARBA00004123"/>
    </source>
</evidence>
<keyword evidence="5" id="KW-0862">Zinc</keyword>
<evidence type="ECO:0000256" key="7">
    <source>
        <dbReference type="PROSITE-ProRule" id="PRU00042"/>
    </source>
</evidence>
<feature type="domain" description="C2H2-type" evidence="9">
    <location>
        <begin position="96"/>
        <end position="123"/>
    </location>
</feature>
<evidence type="ECO:0000256" key="8">
    <source>
        <dbReference type="SAM" id="MobiDB-lite"/>
    </source>
</evidence>
<dbReference type="FunFam" id="3.30.160.60:FF:002343">
    <property type="entry name" value="Zinc finger protein 33A"/>
    <property type="match status" value="1"/>
</dbReference>
<feature type="region of interest" description="Disordered" evidence="8">
    <location>
        <begin position="237"/>
        <end position="280"/>
    </location>
</feature>
<keyword evidence="6" id="KW-0539">Nucleus</keyword>
<dbReference type="EMBL" id="BRYA01000271">
    <property type="protein sequence ID" value="GMI45920.1"/>
    <property type="molecule type" value="Genomic_DNA"/>
</dbReference>
<feature type="domain" description="C2H2-type" evidence="9">
    <location>
        <begin position="66"/>
        <end position="95"/>
    </location>
</feature>
<dbReference type="GO" id="GO:0008270">
    <property type="term" value="F:zinc ion binding"/>
    <property type="evidence" value="ECO:0007669"/>
    <property type="project" value="UniProtKB-KW"/>
</dbReference>
<evidence type="ECO:0000256" key="4">
    <source>
        <dbReference type="ARBA" id="ARBA00022771"/>
    </source>
</evidence>
<feature type="compositionally biased region" description="Polar residues" evidence="8">
    <location>
        <begin position="24"/>
        <end position="35"/>
    </location>
</feature>
<comment type="subcellular location">
    <subcellularLocation>
        <location evidence="1">Nucleus</location>
    </subcellularLocation>
</comment>
<dbReference type="OrthoDB" id="200553at2759"/>
<evidence type="ECO:0000256" key="3">
    <source>
        <dbReference type="ARBA" id="ARBA00022737"/>
    </source>
</evidence>
<reference evidence="11" key="1">
    <citation type="journal article" date="2023" name="Commun. Biol.">
        <title>Genome analysis of Parmales, the sister group of diatoms, reveals the evolutionary specialization of diatoms from phago-mixotrophs to photoautotrophs.</title>
        <authorList>
            <person name="Ban H."/>
            <person name="Sato S."/>
            <person name="Yoshikawa S."/>
            <person name="Yamada K."/>
            <person name="Nakamura Y."/>
            <person name="Ichinomiya M."/>
            <person name="Sato N."/>
            <person name="Blanc-Mathieu R."/>
            <person name="Endo H."/>
            <person name="Kuwata A."/>
            <person name="Ogata H."/>
        </authorList>
    </citation>
    <scope>NUCLEOTIDE SEQUENCE [LARGE SCALE GENOMIC DNA]</scope>
</reference>
<dbReference type="Pfam" id="PF13912">
    <property type="entry name" value="zf-C2H2_6"/>
    <property type="match status" value="1"/>
</dbReference>
<dbReference type="GO" id="GO:0000978">
    <property type="term" value="F:RNA polymerase II cis-regulatory region sequence-specific DNA binding"/>
    <property type="evidence" value="ECO:0007669"/>
    <property type="project" value="TreeGrafter"/>
</dbReference>
<comment type="caution">
    <text evidence="10">The sequence shown here is derived from an EMBL/GenBank/DDBJ whole genome shotgun (WGS) entry which is preliminary data.</text>
</comment>
<dbReference type="InterPro" id="IPR013087">
    <property type="entry name" value="Znf_C2H2_type"/>
</dbReference>
<evidence type="ECO:0000259" key="9">
    <source>
        <dbReference type="PROSITE" id="PS50157"/>
    </source>
</evidence>
<evidence type="ECO:0000256" key="6">
    <source>
        <dbReference type="ARBA" id="ARBA00023242"/>
    </source>
</evidence>
<evidence type="ECO:0000313" key="11">
    <source>
        <dbReference type="Proteomes" id="UP001165065"/>
    </source>
</evidence>
<feature type="compositionally biased region" description="Polar residues" evidence="8">
    <location>
        <begin position="43"/>
        <end position="52"/>
    </location>
</feature>
<keyword evidence="4 7" id="KW-0863">Zinc-finger</keyword>
<evidence type="ECO:0000313" key="10">
    <source>
        <dbReference type="EMBL" id="GMI45920.1"/>
    </source>
</evidence>
<feature type="compositionally biased region" description="Low complexity" evidence="8">
    <location>
        <begin position="53"/>
        <end position="65"/>
    </location>
</feature>
<keyword evidence="11" id="KW-1185">Reference proteome</keyword>
<gene>
    <name evidence="10" type="ORF">TrCOL_g715</name>
</gene>
<dbReference type="InterPro" id="IPR036236">
    <property type="entry name" value="Znf_C2H2_sf"/>
</dbReference>
<dbReference type="GO" id="GO:0031519">
    <property type="term" value="C:PcG protein complex"/>
    <property type="evidence" value="ECO:0007669"/>
    <property type="project" value="TreeGrafter"/>
</dbReference>
<keyword evidence="2" id="KW-0479">Metal-binding</keyword>
<evidence type="ECO:0000256" key="2">
    <source>
        <dbReference type="ARBA" id="ARBA00022723"/>
    </source>
</evidence>
<accession>A0A9W7GIQ6</accession>
<feature type="domain" description="C2H2-type" evidence="9">
    <location>
        <begin position="124"/>
        <end position="151"/>
    </location>
</feature>
<dbReference type="Pfam" id="PF00096">
    <property type="entry name" value="zf-C2H2"/>
    <property type="match status" value="2"/>
</dbReference>
<sequence>MSAETACRSSAPSKTLPPYATGNECATPQEVTVISENDAAPSRVTSTSKASTSPSINNSSSSSPSIACTFPGCTKIFTLRSNMRRHLFTHTTPPQHQCAECPAAFHRRADLNTHMRVHTGEKPKECKECGRRFARGSDLRSHERTHMGVKRWKCECGKEFSRRFDLRKHKARCEVLIVAGGGKLGGAGRVGLANGSRLYPKVPAVISVDTSFFENNSYICGVISDVDTEYAIERGLGGEQKTGGMTPTVISGSESDGEGVPGGGGSLSEQGKSTSIREEDIKAGEALLGLMTRS</sequence>
<dbReference type="AlphaFoldDB" id="A0A9W7GIQ6"/>